<evidence type="ECO:0000256" key="3">
    <source>
        <dbReference type="ARBA" id="ARBA00022448"/>
    </source>
</evidence>
<dbReference type="InterPro" id="IPR044085">
    <property type="entry name" value="MglB-like_PBP1"/>
</dbReference>
<feature type="signal peptide" evidence="11">
    <location>
        <begin position="1"/>
        <end position="26"/>
    </location>
</feature>
<dbReference type="Gene3D" id="3.40.50.2300">
    <property type="match status" value="2"/>
</dbReference>
<dbReference type="InterPro" id="IPR028082">
    <property type="entry name" value="Peripla_BP_I"/>
</dbReference>
<dbReference type="GO" id="GO:0030246">
    <property type="term" value="F:carbohydrate binding"/>
    <property type="evidence" value="ECO:0007669"/>
    <property type="project" value="InterPro"/>
</dbReference>
<dbReference type="GO" id="GO:0046872">
    <property type="term" value="F:metal ion binding"/>
    <property type="evidence" value="ECO:0007669"/>
    <property type="project" value="UniProtKB-KW"/>
</dbReference>
<feature type="domain" description="Periplasmic binding protein" evidence="12">
    <location>
        <begin position="45"/>
        <end position="316"/>
    </location>
</feature>
<keyword evidence="14" id="KW-1185">Reference proteome</keyword>
<evidence type="ECO:0000256" key="4">
    <source>
        <dbReference type="ARBA" id="ARBA00022597"/>
    </source>
</evidence>
<dbReference type="CDD" id="cd01539">
    <property type="entry name" value="PBP1_GGBP"/>
    <property type="match status" value="1"/>
</dbReference>
<accession>A0A3P2A6J8</accession>
<dbReference type="AlphaFoldDB" id="A0A3P2A6J8"/>
<proteinExistence type="inferred from homology"/>
<organism evidence="13 14">
    <name type="scientific">Conchiformibius steedae</name>
    <dbReference type="NCBI Taxonomy" id="153493"/>
    <lineage>
        <taxon>Bacteria</taxon>
        <taxon>Pseudomonadati</taxon>
        <taxon>Pseudomonadota</taxon>
        <taxon>Betaproteobacteria</taxon>
        <taxon>Neisseriales</taxon>
        <taxon>Neisseriaceae</taxon>
        <taxon>Conchiformibius</taxon>
    </lineage>
</organism>
<evidence type="ECO:0000256" key="8">
    <source>
        <dbReference type="ARBA" id="ARBA00022837"/>
    </source>
</evidence>
<keyword evidence="6 11" id="KW-0732">Signal</keyword>
<dbReference type="EMBL" id="RQYC01000003">
    <property type="protein sequence ID" value="RRD91009.1"/>
    <property type="molecule type" value="Genomic_DNA"/>
</dbReference>
<dbReference type="InterPro" id="IPR050555">
    <property type="entry name" value="Bact_Solute-Bind_Prot2"/>
</dbReference>
<evidence type="ECO:0000256" key="2">
    <source>
        <dbReference type="ARBA" id="ARBA00007639"/>
    </source>
</evidence>
<evidence type="ECO:0000256" key="6">
    <source>
        <dbReference type="ARBA" id="ARBA00022729"/>
    </source>
</evidence>
<dbReference type="Pfam" id="PF13407">
    <property type="entry name" value="Peripla_BP_4"/>
    <property type="match status" value="1"/>
</dbReference>
<dbReference type="RefSeq" id="WP_124794241.1">
    <property type="nucleotide sequence ID" value="NZ_RQYC01000003.1"/>
</dbReference>
<dbReference type="PROSITE" id="PS51257">
    <property type="entry name" value="PROKAR_LIPOPROTEIN"/>
    <property type="match status" value="1"/>
</dbReference>
<dbReference type="PANTHER" id="PTHR30036">
    <property type="entry name" value="D-XYLOSE-BINDING PERIPLASMIC PROTEIN"/>
    <property type="match status" value="1"/>
</dbReference>
<evidence type="ECO:0000256" key="10">
    <source>
        <dbReference type="ARBA" id="ARBA00034344"/>
    </source>
</evidence>
<reference evidence="13 14" key="1">
    <citation type="submission" date="2018-11" db="EMBL/GenBank/DDBJ databases">
        <title>Genomes From Bacteria Associated with the Canine Oral Cavity: a Test Case for Automated Genome-Based Taxonomic Assignment.</title>
        <authorList>
            <person name="Coil D.A."/>
            <person name="Jospin G."/>
            <person name="Darling A.E."/>
            <person name="Wallis C."/>
            <person name="Davis I.J."/>
            <person name="Harris S."/>
            <person name="Eisen J.A."/>
            <person name="Holcombe L.J."/>
            <person name="O'Flynn C."/>
        </authorList>
    </citation>
    <scope>NUCLEOTIDE SEQUENCE [LARGE SCALE GENOMIC DNA]</scope>
    <source>
        <strain evidence="13 14">COT-280</strain>
    </source>
</reference>
<dbReference type="PANTHER" id="PTHR30036:SF2">
    <property type="entry name" value="D-GALACTOSE_METHYL-GALACTOSIDE BINDING PERIPLASMIC PROTEIN MGLB"/>
    <property type="match status" value="1"/>
</dbReference>
<dbReference type="NCBIfam" id="NF011924">
    <property type="entry name" value="PRK15395.1"/>
    <property type="match status" value="1"/>
</dbReference>
<evidence type="ECO:0000256" key="11">
    <source>
        <dbReference type="SAM" id="SignalP"/>
    </source>
</evidence>
<feature type="chain" id="PRO_5018331591" description="D-galactose/methyl-galactoside binding periplasmic protein MglB" evidence="11">
    <location>
        <begin position="27"/>
        <end position="348"/>
    </location>
</feature>
<keyword evidence="7" id="KW-0574">Periplasm</keyword>
<dbReference type="InterPro" id="IPR025997">
    <property type="entry name" value="SBP_2_dom"/>
</dbReference>
<dbReference type="GO" id="GO:0030288">
    <property type="term" value="C:outer membrane-bounded periplasmic space"/>
    <property type="evidence" value="ECO:0007669"/>
    <property type="project" value="TreeGrafter"/>
</dbReference>
<keyword evidence="5" id="KW-0479">Metal-binding</keyword>
<keyword evidence="3" id="KW-0813">Transport</keyword>
<dbReference type="Proteomes" id="UP000269923">
    <property type="component" value="Unassembled WGS sequence"/>
</dbReference>
<sequence length="348" mass="36834">MFLKKRFALAAAVAAFGLGACGGEQAATSAASGAAAQAPADAPKIGVTIYKYDDNFMSLMRKALEGQAATHQTATLLLNDSQNNQSVQNDQIDVMIAKGVKALAINLVDPAAAPTVIEKAKAKNLPVVFFNKDPGEAALKTYDKAYYVGTNPQQSGEIQGSLIAKMWKANPAWDANKDGVLDFVLLKGEPGHPDAEARTKYVVEQLNAEGVKTKQLQMDTGMWDAAKAKDVMQAWLSGPEGKSIEVVIGNNDAMVMGAVEAMKAQGKILPSFGVDALPEALQMIKAGTLAGTVLNDGDNQAKAVYALAVDLANGKDPAQNSAIKLESNNNIRIPYVGIDKENLQQFLK</sequence>
<comment type="similarity">
    <text evidence="2">Belongs to the bacterial solute-binding protein 2 family.</text>
</comment>
<evidence type="ECO:0000313" key="14">
    <source>
        <dbReference type="Proteomes" id="UP000269923"/>
    </source>
</evidence>
<comment type="subcellular location">
    <subcellularLocation>
        <location evidence="1">Periplasm</location>
    </subcellularLocation>
</comment>
<evidence type="ECO:0000256" key="9">
    <source>
        <dbReference type="ARBA" id="ARBA00034323"/>
    </source>
</evidence>
<keyword evidence="4" id="KW-0762">Sugar transport</keyword>
<comment type="caution">
    <text evidence="13">The sequence shown here is derived from an EMBL/GenBank/DDBJ whole genome shotgun (WGS) entry which is preliminary data.</text>
</comment>
<dbReference type="SUPFAM" id="SSF53822">
    <property type="entry name" value="Periplasmic binding protein-like I"/>
    <property type="match status" value="1"/>
</dbReference>
<evidence type="ECO:0000256" key="1">
    <source>
        <dbReference type="ARBA" id="ARBA00004418"/>
    </source>
</evidence>
<evidence type="ECO:0000256" key="7">
    <source>
        <dbReference type="ARBA" id="ARBA00022764"/>
    </source>
</evidence>
<keyword evidence="8" id="KW-0106">Calcium</keyword>
<evidence type="ECO:0000259" key="12">
    <source>
        <dbReference type="Pfam" id="PF13407"/>
    </source>
</evidence>
<name>A0A3P2A6J8_9NEIS</name>
<dbReference type="STRING" id="1121352.GCA_000620925_00807"/>
<comment type="subunit">
    <text evidence="9">The ABC transporter complex is composed of one ATP-binding protein (MglA), two transmembrane proteins (MglC) and a solute-binding protein (MglB).</text>
</comment>
<dbReference type="OrthoDB" id="9769193at2"/>
<evidence type="ECO:0000256" key="5">
    <source>
        <dbReference type="ARBA" id="ARBA00022723"/>
    </source>
</evidence>
<protein>
    <recommendedName>
        <fullName evidence="10">D-galactose/methyl-galactoside binding periplasmic protein MglB</fullName>
    </recommendedName>
</protein>
<gene>
    <name evidence="13" type="primary">mglB</name>
    <name evidence="13" type="ORF">EII21_03410</name>
</gene>
<evidence type="ECO:0000313" key="13">
    <source>
        <dbReference type="EMBL" id="RRD91009.1"/>
    </source>
</evidence>